<dbReference type="EMBL" id="JAVRQU010000032">
    <property type="protein sequence ID" value="KAK5689420.1"/>
    <property type="molecule type" value="Genomic_DNA"/>
</dbReference>
<reference evidence="2" key="1">
    <citation type="submission" date="2023-08" db="EMBL/GenBank/DDBJ databases">
        <title>Black Yeasts Isolated from many extreme environments.</title>
        <authorList>
            <person name="Coleine C."/>
            <person name="Stajich J.E."/>
            <person name="Selbmann L."/>
        </authorList>
    </citation>
    <scope>NUCLEOTIDE SEQUENCE</scope>
    <source>
        <strain evidence="2">CCFEE 5810</strain>
    </source>
</reference>
<dbReference type="AlphaFoldDB" id="A0AAN7ZQ86"/>
<evidence type="ECO:0000313" key="2">
    <source>
        <dbReference type="EMBL" id="KAK5689420.1"/>
    </source>
</evidence>
<comment type="caution">
    <text evidence="2">The sequence shown here is derived from an EMBL/GenBank/DDBJ whole genome shotgun (WGS) entry which is preliminary data.</text>
</comment>
<feature type="chain" id="PRO_5042903644" evidence="1">
    <location>
        <begin position="17"/>
        <end position="393"/>
    </location>
</feature>
<organism evidence="2 3">
    <name type="scientific">Elasticomyces elasticus</name>
    <dbReference type="NCBI Taxonomy" id="574655"/>
    <lineage>
        <taxon>Eukaryota</taxon>
        <taxon>Fungi</taxon>
        <taxon>Dikarya</taxon>
        <taxon>Ascomycota</taxon>
        <taxon>Pezizomycotina</taxon>
        <taxon>Dothideomycetes</taxon>
        <taxon>Dothideomycetidae</taxon>
        <taxon>Mycosphaerellales</taxon>
        <taxon>Teratosphaeriaceae</taxon>
        <taxon>Elasticomyces</taxon>
    </lineage>
</organism>
<gene>
    <name evidence="2" type="ORF">LTR97_012894</name>
</gene>
<dbReference type="Proteomes" id="UP001310594">
    <property type="component" value="Unassembled WGS sequence"/>
</dbReference>
<keyword evidence="1" id="KW-0732">Signal</keyword>
<proteinExistence type="predicted"/>
<feature type="signal peptide" evidence="1">
    <location>
        <begin position="1"/>
        <end position="16"/>
    </location>
</feature>
<evidence type="ECO:0000313" key="3">
    <source>
        <dbReference type="Proteomes" id="UP001310594"/>
    </source>
</evidence>
<accession>A0AAN7ZQ86</accession>
<protein>
    <submittedName>
        <fullName evidence="2">Uncharacterized protein</fullName>
    </submittedName>
</protein>
<name>A0AAN7ZQ86_9PEZI</name>
<evidence type="ECO:0000256" key="1">
    <source>
        <dbReference type="SAM" id="SignalP"/>
    </source>
</evidence>
<sequence length="393" mass="41252">MRVLVSIVAFAALGVASPLEVRQAATFIPPPLCTSSVSSFYKGYSCLKTLGTSSASAYCSQRFITTATATGFTNTFTDITTTSTVNVTGTLTSTTTSLVSTITSSFNTTTTVFSCPSSTASSTDSVSSSSTVASVGTTTAGTLAKVKRQTTAPITPPRCFSTDVYPRARTICLACYGVTSGSVTTVYTSTRTYSNVDTITTTNLVVPTSTVTAVATKNVTSTATVLTAYPLPTGNFLINYIEASILGIDTYFASAQPLFNGTGIEFSQGSLDDFRFDNDTRVLRDVTRSDNLANQPLEAVLELLFLMNATRASTPGTPQCYVCGNATEGGRTSFGCDYPDATGNVTNPGTDVWATCGDYLSLGPAASFSNQDIPVDCKIRNLFLTLRSQATNT</sequence>